<accession>A0ABR4FJY1</accession>
<feature type="compositionally biased region" description="Basic residues" evidence="1">
    <location>
        <begin position="157"/>
        <end position="173"/>
    </location>
</feature>
<dbReference type="EMBL" id="JBFTWV010000228">
    <property type="protein sequence ID" value="KAL2783547.1"/>
    <property type="molecule type" value="Genomic_DNA"/>
</dbReference>
<feature type="compositionally biased region" description="Polar residues" evidence="1">
    <location>
        <begin position="124"/>
        <end position="135"/>
    </location>
</feature>
<dbReference type="Proteomes" id="UP001610563">
    <property type="component" value="Unassembled WGS sequence"/>
</dbReference>
<reference evidence="2 3" key="1">
    <citation type="submission" date="2024-07" db="EMBL/GenBank/DDBJ databases">
        <title>Section-level genome sequencing and comparative genomics of Aspergillus sections Usti and Cavernicolus.</title>
        <authorList>
            <consortium name="Lawrence Berkeley National Laboratory"/>
            <person name="Nybo J.L."/>
            <person name="Vesth T.C."/>
            <person name="Theobald S."/>
            <person name="Frisvad J.C."/>
            <person name="Larsen T.O."/>
            <person name="Kjaerboelling I."/>
            <person name="Rothschild-Mancinelli K."/>
            <person name="Lyhne E.K."/>
            <person name="Kogle M.E."/>
            <person name="Barry K."/>
            <person name="Clum A."/>
            <person name="Na H."/>
            <person name="Ledsgaard L."/>
            <person name="Lin J."/>
            <person name="Lipzen A."/>
            <person name="Kuo A."/>
            <person name="Riley R."/>
            <person name="Mondo S."/>
            <person name="Labutti K."/>
            <person name="Haridas S."/>
            <person name="Pangalinan J."/>
            <person name="Salamov A.A."/>
            <person name="Simmons B.A."/>
            <person name="Magnuson J.K."/>
            <person name="Chen J."/>
            <person name="Drula E."/>
            <person name="Henrissat B."/>
            <person name="Wiebenga A."/>
            <person name="Lubbers R.J."/>
            <person name="Gomes A.C."/>
            <person name="Makela M.R."/>
            <person name="Stajich J."/>
            <person name="Grigoriev I.V."/>
            <person name="Mortensen U.H."/>
            <person name="De Vries R.P."/>
            <person name="Baker S.E."/>
            <person name="Andersen M.R."/>
        </authorList>
    </citation>
    <scope>NUCLEOTIDE SEQUENCE [LARGE SCALE GENOMIC DNA]</scope>
    <source>
        <strain evidence="2 3">CBS 209.92</strain>
    </source>
</reference>
<gene>
    <name evidence="2" type="ORF">BJX66DRAFT_318321</name>
</gene>
<comment type="caution">
    <text evidence="2">The sequence shown here is derived from an EMBL/GenBank/DDBJ whole genome shotgun (WGS) entry which is preliminary data.</text>
</comment>
<evidence type="ECO:0000313" key="3">
    <source>
        <dbReference type="Proteomes" id="UP001610563"/>
    </source>
</evidence>
<evidence type="ECO:0000313" key="2">
    <source>
        <dbReference type="EMBL" id="KAL2783547.1"/>
    </source>
</evidence>
<protein>
    <submittedName>
        <fullName evidence="2">Uncharacterized protein</fullName>
    </submittedName>
</protein>
<organism evidence="2 3">
    <name type="scientific">Aspergillus keveii</name>
    <dbReference type="NCBI Taxonomy" id="714993"/>
    <lineage>
        <taxon>Eukaryota</taxon>
        <taxon>Fungi</taxon>
        <taxon>Dikarya</taxon>
        <taxon>Ascomycota</taxon>
        <taxon>Pezizomycotina</taxon>
        <taxon>Eurotiomycetes</taxon>
        <taxon>Eurotiomycetidae</taxon>
        <taxon>Eurotiales</taxon>
        <taxon>Aspergillaceae</taxon>
        <taxon>Aspergillus</taxon>
        <taxon>Aspergillus subgen. Nidulantes</taxon>
    </lineage>
</organism>
<proteinExistence type="predicted"/>
<evidence type="ECO:0000256" key="1">
    <source>
        <dbReference type="SAM" id="MobiDB-lite"/>
    </source>
</evidence>
<keyword evidence="3" id="KW-1185">Reference proteome</keyword>
<feature type="region of interest" description="Disordered" evidence="1">
    <location>
        <begin position="124"/>
        <end position="173"/>
    </location>
</feature>
<name>A0ABR4FJY1_9EURO</name>
<sequence>MLVRFIDYAPSCGSGCSLTPAIVLGSPLGAETQTDDAAVPCARPAPGSSEPLQITQPGRPPPALPHYVSAMRRMLTVSQITSRFVRTLQRHHHAKLDHKTHLSSQSARANKHVLQSRALTTSGMKTLHPNATTGAKKTKTIRTAAQERAPAEGCRSRLPRWLRTSRGRRDRLG</sequence>